<evidence type="ECO:0000256" key="1">
    <source>
        <dbReference type="SAM" id="Phobius"/>
    </source>
</evidence>
<keyword evidence="1" id="KW-0812">Transmembrane</keyword>
<proteinExistence type="predicted"/>
<comment type="caution">
    <text evidence="2">The sequence shown here is derived from an EMBL/GenBank/DDBJ whole genome shotgun (WGS) entry which is preliminary data.</text>
</comment>
<evidence type="ECO:0000313" key="2">
    <source>
        <dbReference type="EMBL" id="TVZ06486.1"/>
    </source>
</evidence>
<dbReference type="AlphaFoldDB" id="A0A6P2C835"/>
<dbReference type="EMBL" id="RPFW01000001">
    <property type="protein sequence ID" value="TVZ06486.1"/>
    <property type="molecule type" value="Genomic_DNA"/>
</dbReference>
<organism evidence="2 3">
    <name type="scientific">Trebonia kvetii</name>
    <dbReference type="NCBI Taxonomy" id="2480626"/>
    <lineage>
        <taxon>Bacteria</taxon>
        <taxon>Bacillati</taxon>
        <taxon>Actinomycetota</taxon>
        <taxon>Actinomycetes</taxon>
        <taxon>Streptosporangiales</taxon>
        <taxon>Treboniaceae</taxon>
        <taxon>Trebonia</taxon>
    </lineage>
</organism>
<keyword evidence="1" id="KW-1133">Transmembrane helix</keyword>
<name>A0A6P2C835_9ACTN</name>
<reference evidence="2 3" key="1">
    <citation type="submission" date="2018-11" db="EMBL/GenBank/DDBJ databases">
        <title>Trebonia kvetii gen.nov., sp.nov., a novel acidophilic actinobacterium, and proposal of the new actinobacterial family Treboniaceae fam. nov.</title>
        <authorList>
            <person name="Rapoport D."/>
            <person name="Sagova-Mareckova M."/>
            <person name="Sedlacek I."/>
            <person name="Provaznik J."/>
            <person name="Kralova S."/>
            <person name="Pavlinic D."/>
            <person name="Benes V."/>
            <person name="Kopecky J."/>
        </authorList>
    </citation>
    <scope>NUCLEOTIDE SEQUENCE [LARGE SCALE GENOMIC DNA]</scope>
    <source>
        <strain evidence="2 3">15Tr583</strain>
    </source>
</reference>
<protein>
    <recommendedName>
        <fullName evidence="4">Oxidoreductase</fullName>
    </recommendedName>
</protein>
<keyword evidence="3" id="KW-1185">Reference proteome</keyword>
<dbReference type="Proteomes" id="UP000460272">
    <property type="component" value="Unassembled WGS sequence"/>
</dbReference>
<feature type="transmembrane region" description="Helical" evidence="1">
    <location>
        <begin position="653"/>
        <end position="677"/>
    </location>
</feature>
<dbReference type="OrthoDB" id="5194370at2"/>
<evidence type="ECO:0000313" key="3">
    <source>
        <dbReference type="Proteomes" id="UP000460272"/>
    </source>
</evidence>
<keyword evidence="1" id="KW-0472">Membrane</keyword>
<sequence>MAPTDLSEPERLLWQAFPRGAWIDLRTGDPAGDDPQGGSRWGPERVIRAEVIRALLLGAGEAEPGQVPAVRLRGARITGRLDLMGATVAHALVCDYCRFTEMIRLVDSSAGTVRIHGSLLPGLNAARMRLSGILDLRGSRIEGMIKLDHARVDGLCLSRAEIGADGTTAAVTASGLSVDGEFEGVALRAEGPVLLENATVAGGVDLSEARITAPGQRALIMSRAVMGRLDARGIAVAGETRMHNTRIGASMVLAGARLDNPGDVALSAGGLSVAGGVFLADNFAANGEIRLYGASLEANLTATGAALRNPGGVALTLDRATLGVLRGEDLVAEGQVSLSGARVTSDVDLRGARLSGHGDQAALAADGASIDGMLYLQGLVADGEVRLRTIRVGQRILLMAARLANPGDTALRLSRALVGADVFCEGMTVTGGVRAPGATIGGELDFDGARICNGPGTALQARSLEANLLSLRFAEPPEGLVDLGHARARIIRDDPASWAGRLSVDGLSYDALEPRLPARRRLEWLARDPDGHTPLPYEQLAAYFTAIGQPDQARRVMYASERILRRGKSPLSRAWGLVQDVTIGYGYQPWRAVAWLVLLLLAGSITFAVQPPPPLQAGDTPHFNPVVYTLDLLLPVVDLGQKHAFNPGGAEQWLSYVLIAAGWLLVTTVAAGAARVLSRR</sequence>
<evidence type="ECO:0008006" key="4">
    <source>
        <dbReference type="Google" id="ProtNLM"/>
    </source>
</evidence>
<dbReference type="RefSeq" id="WP_145851241.1">
    <property type="nucleotide sequence ID" value="NZ_RPFW01000001.1"/>
</dbReference>
<gene>
    <name evidence="2" type="ORF">EAS64_03440</name>
</gene>
<accession>A0A6P2C835</accession>